<organism evidence="1 2">
    <name type="scientific">Chryseobacterium wanjuense</name>
    <dbReference type="NCBI Taxonomy" id="356305"/>
    <lineage>
        <taxon>Bacteria</taxon>
        <taxon>Pseudomonadati</taxon>
        <taxon>Bacteroidota</taxon>
        <taxon>Flavobacteriia</taxon>
        <taxon>Flavobacteriales</taxon>
        <taxon>Weeksellaceae</taxon>
        <taxon>Chryseobacterium group</taxon>
        <taxon>Chryseobacterium</taxon>
    </lineage>
</organism>
<dbReference type="OrthoDB" id="1253889at2"/>
<dbReference type="Proteomes" id="UP000199469">
    <property type="component" value="Unassembled WGS sequence"/>
</dbReference>
<evidence type="ECO:0000313" key="1">
    <source>
        <dbReference type="EMBL" id="SEW30940.1"/>
    </source>
</evidence>
<dbReference type="RefSeq" id="WP_089792304.1">
    <property type="nucleotide sequence ID" value="NZ_FOIU01000001.1"/>
</dbReference>
<dbReference type="EMBL" id="FOIU01000001">
    <property type="protein sequence ID" value="SEW30940.1"/>
    <property type="molecule type" value="Genomic_DNA"/>
</dbReference>
<evidence type="ECO:0000313" key="2">
    <source>
        <dbReference type="Proteomes" id="UP000199469"/>
    </source>
</evidence>
<keyword evidence="2" id="KW-1185">Reference proteome</keyword>
<proteinExistence type="predicted"/>
<accession>A0A1I0QTN8</accession>
<dbReference type="AlphaFoldDB" id="A0A1I0QTN8"/>
<sequence>MKKYYSKKLKILKLKRMNLQSIRKSMHHAFFPVKFKNEKIEKLHDFISQNDRDAEYWQLNGLLGEFINIIKNFNQDDVRFFFNTINLWDSYHLVIIADKLLDPTVKASVKYDFGFVYCRIFCLYEKLDSYYLVDSLEIAVNMYDSKLNLSMLVDLATKINLLFQNKQITKQQLDYNLSFINKLQNELQKP</sequence>
<reference evidence="2" key="1">
    <citation type="submission" date="2016-10" db="EMBL/GenBank/DDBJ databases">
        <authorList>
            <person name="Varghese N."/>
            <person name="Submissions S."/>
        </authorList>
    </citation>
    <scope>NUCLEOTIDE SEQUENCE [LARGE SCALE GENOMIC DNA]</scope>
    <source>
        <strain evidence="2">DSM 17724</strain>
    </source>
</reference>
<name>A0A1I0QTN8_9FLAO</name>
<gene>
    <name evidence="1" type="ORF">SAMN05421841_2178</name>
</gene>
<dbReference type="STRING" id="356305.SAMN05421841_2178"/>
<protein>
    <submittedName>
        <fullName evidence="1">Uncharacterized protein</fullName>
    </submittedName>
</protein>